<feature type="region of interest" description="Disordered" evidence="1">
    <location>
        <begin position="106"/>
        <end position="127"/>
    </location>
</feature>
<gene>
    <name evidence="2" type="ORF">CROQUDRAFT_93486</name>
</gene>
<organism evidence="2 3">
    <name type="scientific">Cronartium quercuum f. sp. fusiforme G11</name>
    <dbReference type="NCBI Taxonomy" id="708437"/>
    <lineage>
        <taxon>Eukaryota</taxon>
        <taxon>Fungi</taxon>
        <taxon>Dikarya</taxon>
        <taxon>Basidiomycota</taxon>
        <taxon>Pucciniomycotina</taxon>
        <taxon>Pucciniomycetes</taxon>
        <taxon>Pucciniales</taxon>
        <taxon>Coleosporiaceae</taxon>
        <taxon>Cronartium</taxon>
    </lineage>
</organism>
<protein>
    <submittedName>
        <fullName evidence="2">Uncharacterized protein</fullName>
    </submittedName>
</protein>
<dbReference type="AlphaFoldDB" id="A0A9P6NKB5"/>
<dbReference type="Proteomes" id="UP000886653">
    <property type="component" value="Unassembled WGS sequence"/>
</dbReference>
<evidence type="ECO:0000313" key="2">
    <source>
        <dbReference type="EMBL" id="KAG0145757.1"/>
    </source>
</evidence>
<comment type="caution">
    <text evidence="2">The sequence shown here is derived from an EMBL/GenBank/DDBJ whole genome shotgun (WGS) entry which is preliminary data.</text>
</comment>
<evidence type="ECO:0000256" key="1">
    <source>
        <dbReference type="SAM" id="MobiDB-lite"/>
    </source>
</evidence>
<keyword evidence="3" id="KW-1185">Reference proteome</keyword>
<sequence length="127" mass="14638">MKFPPHRAPGLDKVQNWVWQAIWPPVRRHQAEELDLIHPGHYGGCSNYPNQEALVHPMSWIKREWTKGKRVGVLLGDGKSAFPSVHHPRLLDTLQSHPRMGYTKRSLLHRKGNQMPGQDAKYKTPPK</sequence>
<reference evidence="2" key="1">
    <citation type="submission" date="2013-11" db="EMBL/GenBank/DDBJ databases">
        <title>Genome sequence of the fusiform rust pathogen reveals effectors for host alternation and coevolution with pine.</title>
        <authorList>
            <consortium name="DOE Joint Genome Institute"/>
            <person name="Smith K."/>
            <person name="Pendleton A."/>
            <person name="Kubisiak T."/>
            <person name="Anderson C."/>
            <person name="Salamov A."/>
            <person name="Aerts A."/>
            <person name="Riley R."/>
            <person name="Clum A."/>
            <person name="Lindquist E."/>
            <person name="Ence D."/>
            <person name="Campbell M."/>
            <person name="Kronenberg Z."/>
            <person name="Feau N."/>
            <person name="Dhillon B."/>
            <person name="Hamelin R."/>
            <person name="Burleigh J."/>
            <person name="Smith J."/>
            <person name="Yandell M."/>
            <person name="Nelson C."/>
            <person name="Grigoriev I."/>
            <person name="Davis J."/>
        </authorList>
    </citation>
    <scope>NUCLEOTIDE SEQUENCE</scope>
    <source>
        <strain evidence="2">G11</strain>
    </source>
</reference>
<proteinExistence type="predicted"/>
<name>A0A9P6NKB5_9BASI</name>
<evidence type="ECO:0000313" key="3">
    <source>
        <dbReference type="Proteomes" id="UP000886653"/>
    </source>
</evidence>
<dbReference type="EMBL" id="MU167271">
    <property type="protein sequence ID" value="KAG0145757.1"/>
    <property type="molecule type" value="Genomic_DNA"/>
</dbReference>
<accession>A0A9P6NKB5</accession>